<feature type="compositionally biased region" description="Basic and acidic residues" evidence="4">
    <location>
        <begin position="418"/>
        <end position="427"/>
    </location>
</feature>
<proteinExistence type="predicted"/>
<feature type="domain" description="Thrombospondin-like N-terminal" evidence="6">
    <location>
        <begin position="43"/>
        <end position="234"/>
    </location>
</feature>
<evidence type="ECO:0000256" key="5">
    <source>
        <dbReference type="SAM" id="SignalP"/>
    </source>
</evidence>
<feature type="chain" id="PRO_5026983224" evidence="5">
    <location>
        <begin position="24"/>
        <end position="1148"/>
    </location>
</feature>
<feature type="region of interest" description="Disordered" evidence="4">
    <location>
        <begin position="395"/>
        <end position="466"/>
    </location>
</feature>
<accession>A0A6J2X733</accession>
<evidence type="ECO:0000259" key="6">
    <source>
        <dbReference type="SMART" id="SM00210"/>
    </source>
</evidence>
<dbReference type="PANTHER" id="PTHR24023:SF1082">
    <property type="entry name" value="COLLAGEN TRIPLE HELIX REPEAT"/>
    <property type="match status" value="1"/>
</dbReference>
<feature type="compositionally biased region" description="Pro residues" evidence="4">
    <location>
        <begin position="450"/>
        <end position="462"/>
    </location>
</feature>
<dbReference type="Proteomes" id="UP000504635">
    <property type="component" value="Unplaced"/>
</dbReference>
<dbReference type="Gene3D" id="3.40.1620.70">
    <property type="match status" value="1"/>
</dbReference>
<dbReference type="KEGG" id="soy:115875628"/>
<dbReference type="Pfam" id="PF20010">
    <property type="entry name" value="Collagen_trimer"/>
    <property type="match status" value="1"/>
</dbReference>
<dbReference type="InterPro" id="IPR016186">
    <property type="entry name" value="C-type_lectin-like/link_sf"/>
</dbReference>
<feature type="compositionally biased region" description="Basic and acidic residues" evidence="4">
    <location>
        <begin position="732"/>
        <end position="743"/>
    </location>
</feature>
<evidence type="ECO:0000256" key="4">
    <source>
        <dbReference type="SAM" id="MobiDB-lite"/>
    </source>
</evidence>
<dbReference type="InterPro" id="IPR045463">
    <property type="entry name" value="XV/XVIII_trimerization_dom"/>
</dbReference>
<dbReference type="GeneID" id="115875628"/>
<dbReference type="InParanoid" id="A0A6J2X733"/>
<protein>
    <submittedName>
        <fullName evidence="8">Collagen alpha-1(XVIII) chain-like isoform X1</fullName>
    </submittedName>
</protein>
<reference evidence="8" key="1">
    <citation type="submission" date="2025-08" db="UniProtKB">
        <authorList>
            <consortium name="RefSeq"/>
        </authorList>
    </citation>
    <scope>IDENTIFICATION</scope>
    <source>
        <tissue evidence="8">Gonads</tissue>
    </source>
</reference>
<dbReference type="OrthoDB" id="10060752at2759"/>
<dbReference type="InterPro" id="IPR010515">
    <property type="entry name" value="Collagenase_NC10/endostatin"/>
</dbReference>
<keyword evidence="5" id="KW-0732">Signal</keyword>
<evidence type="ECO:0000313" key="7">
    <source>
        <dbReference type="Proteomes" id="UP000504635"/>
    </source>
</evidence>
<evidence type="ECO:0000256" key="3">
    <source>
        <dbReference type="ARBA" id="ARBA00023119"/>
    </source>
</evidence>
<dbReference type="InterPro" id="IPR016187">
    <property type="entry name" value="CTDL_fold"/>
</dbReference>
<dbReference type="AlphaFoldDB" id="A0A6J2X733"/>
<dbReference type="SUPFAM" id="SSF56436">
    <property type="entry name" value="C-type lectin-like"/>
    <property type="match status" value="1"/>
</dbReference>
<dbReference type="InterPro" id="IPR050149">
    <property type="entry name" value="Collagen_superfamily"/>
</dbReference>
<dbReference type="GO" id="GO:0005581">
    <property type="term" value="C:collagen trimer"/>
    <property type="evidence" value="ECO:0007669"/>
    <property type="project" value="UniProtKB-KW"/>
</dbReference>
<dbReference type="Pfam" id="PF06482">
    <property type="entry name" value="Endostatin"/>
    <property type="match status" value="1"/>
</dbReference>
<dbReference type="InterPro" id="IPR008160">
    <property type="entry name" value="Collagen"/>
</dbReference>
<organism evidence="7 8">
    <name type="scientific">Sitophilus oryzae</name>
    <name type="common">Rice weevil</name>
    <name type="synonym">Curculio oryzae</name>
    <dbReference type="NCBI Taxonomy" id="7048"/>
    <lineage>
        <taxon>Eukaryota</taxon>
        <taxon>Metazoa</taxon>
        <taxon>Ecdysozoa</taxon>
        <taxon>Arthropoda</taxon>
        <taxon>Hexapoda</taxon>
        <taxon>Insecta</taxon>
        <taxon>Pterygota</taxon>
        <taxon>Neoptera</taxon>
        <taxon>Endopterygota</taxon>
        <taxon>Coleoptera</taxon>
        <taxon>Polyphaga</taxon>
        <taxon>Cucujiformia</taxon>
        <taxon>Curculionidae</taxon>
        <taxon>Dryophthorinae</taxon>
        <taxon>Sitophilus</taxon>
    </lineage>
</organism>
<gene>
    <name evidence="8" type="primary">LOC115875628</name>
</gene>
<feature type="compositionally biased region" description="Basic and acidic residues" evidence="4">
    <location>
        <begin position="594"/>
        <end position="609"/>
    </location>
</feature>
<dbReference type="Gene3D" id="2.60.120.200">
    <property type="match status" value="1"/>
</dbReference>
<feature type="signal peptide" evidence="5">
    <location>
        <begin position="1"/>
        <end position="23"/>
    </location>
</feature>
<feature type="compositionally biased region" description="Basic and acidic residues" evidence="4">
    <location>
        <begin position="331"/>
        <end position="342"/>
    </location>
</feature>
<dbReference type="RefSeq" id="XP_030746992.1">
    <property type="nucleotide sequence ID" value="XM_030891132.1"/>
</dbReference>
<keyword evidence="1" id="KW-0964">Secreted</keyword>
<feature type="region of interest" description="Disordered" evidence="4">
    <location>
        <begin position="481"/>
        <end position="794"/>
    </location>
</feature>
<keyword evidence="3" id="KW-0176">Collagen</keyword>
<feature type="compositionally biased region" description="Pro residues" evidence="4">
    <location>
        <begin position="353"/>
        <end position="362"/>
    </location>
</feature>
<dbReference type="SUPFAM" id="SSF49899">
    <property type="entry name" value="Concanavalin A-like lectins/glucanases"/>
    <property type="match status" value="1"/>
</dbReference>
<evidence type="ECO:0000256" key="1">
    <source>
        <dbReference type="ARBA" id="ARBA00022525"/>
    </source>
</evidence>
<evidence type="ECO:0000256" key="2">
    <source>
        <dbReference type="ARBA" id="ARBA00022737"/>
    </source>
</evidence>
<keyword evidence="2" id="KW-0677">Repeat</keyword>
<dbReference type="GO" id="GO:0031012">
    <property type="term" value="C:extracellular matrix"/>
    <property type="evidence" value="ECO:0007669"/>
    <property type="project" value="TreeGrafter"/>
</dbReference>
<keyword evidence="7" id="KW-1185">Reference proteome</keyword>
<dbReference type="FunCoup" id="A0A6J2X733">
    <property type="interactions" value="22"/>
</dbReference>
<dbReference type="InterPro" id="IPR013320">
    <property type="entry name" value="ConA-like_dom_sf"/>
</dbReference>
<dbReference type="InterPro" id="IPR048287">
    <property type="entry name" value="TSPN-like_N"/>
</dbReference>
<evidence type="ECO:0000313" key="8">
    <source>
        <dbReference type="RefSeq" id="XP_030746992.1"/>
    </source>
</evidence>
<feature type="region of interest" description="Disordered" evidence="4">
    <location>
        <begin position="331"/>
        <end position="366"/>
    </location>
</feature>
<dbReference type="Gene3D" id="3.10.100.10">
    <property type="entry name" value="Mannose-Binding Protein A, subunit A"/>
    <property type="match status" value="1"/>
</dbReference>
<sequence length="1148" mass="120335">MTIWRLRLLLLPSIWIFLSPTLGEDEFALPPSFAQGESPGVFDYNLLDAVKIPLQDPKTQYVADSEDGFPAFGFKAGSDVKMARRQILPDVLSPEFAVLISAKPRTKRGGFVFAVVNPLDTVVELGVRIGPENGTFTVLSLFYTDYVAEVNSQIIANFTVPKFTNKWTKFAFRVTLENITLFFNCTEADTVSVQRKPLELVFDSASTLYLAQAGPIIGEPYEGALAHVKIYRDPGRAAEQCKTEFQDVVFSDEEIKNYLERNDIEHDYEDDISNDIVDNVERTDYPPFREEDSDGLGVFPPPPPPPDGKNCFCGTKENCCNFIFDDRPAAGRYRGEKGERGPKGPPGEAIRGPPGPPGPPGPAAVEGSCSCNVTSILSSMGITLPYSPALPALPGKEGVPGLPGEPGRPGEKGSVGPRGDKGERGEKGPPGPPGLQGSKGEPGEDGIPGAPGPPGPAGPPGPVEFENIDPIRVKEAVMGGSMIRPGIPGAKGETGKPGNPGPKGDRGSVGPKGNPGQKGEGGDRGLPGERGPQGPKGENGTPGMDGIPGNPGSPGKDGSKGEPGVSGPPGLPGISISSDGLTDFVPGPPGIKGEPGEHGPKGDPGRDGEPGLPGPAGFPGPKGDSGVDGALGPVGPPGSKGEKGERGPPGSVIMSNGNEQILTLKGEKGDMGRRGRRGRPGPQGPPGPAGKGGEIGLPGWMNGKGRPGATGIPGQPGPKGEKGDSGSGMAQKGDKGDKGDRGSDGIPGKDGIPGLPATGSNDDATRYVPVPGPPGPPGPPGIPGLSITGPKGEPGEAIYKEAVYNLRPGPKGSLEELRAVKELKDLKDFRAGRSTASPPLMATSDYSRGAAVPGAVTFRTREAMTRVSQDSPVGTLAYVMEEEALLVRVNGGWQYIALGSLLPINTPTPPTTSAPQQHPPFEASNLINQLPSSPKGVVPFASRLPKMLRLAALNEPATGDVHGVRGADYACYREAHRAGLKGTFRAFLSSRTQNVDSIVRQADRKLPVSNLRGEVLFNSWAEMFSGDAAPFPHPPRIFSYSGKNVMTDPSWPIKSVWHGALVDGTRALDTSCDAWQTSSSSKVGLAGSLRGPRLLDQTPVTCDKKLIVLCIEATSEVFVQRRRRAITDWTENRLLTQEEYQHLINSIN</sequence>
<feature type="compositionally biased region" description="Pro residues" evidence="4">
    <location>
        <begin position="770"/>
        <end position="782"/>
    </location>
</feature>
<dbReference type="PANTHER" id="PTHR24023">
    <property type="entry name" value="COLLAGEN ALPHA"/>
    <property type="match status" value="1"/>
</dbReference>
<dbReference type="Pfam" id="PF01391">
    <property type="entry name" value="Collagen"/>
    <property type="match status" value="3"/>
</dbReference>
<name>A0A6J2X733_SITOR</name>
<dbReference type="SMART" id="SM00210">
    <property type="entry name" value="TSPN"/>
    <property type="match status" value="1"/>
</dbReference>
<dbReference type="GO" id="GO:0005615">
    <property type="term" value="C:extracellular space"/>
    <property type="evidence" value="ECO:0007669"/>
    <property type="project" value="TreeGrafter"/>
</dbReference>